<sequence>MWGCSRVPMYLQKASSLCHANDMLGTSRAQDFSSSIIWPINKPSLDRNCLLLPATMAPPPSNLQTILIEIISQHAVLFAYNQPHISNAFTLQQYCDLRDALIWAKEEKDIEVIVVTGKGRHFCSGKVLSDPRSGGPTIEQEIAAGSSLGEVLQGYPKILIAAVHGAAIGWGCTQLWNFDLVYAHPEAFFQTPFMPLGFAPEGGSSWSFPKVMGKMRANRLLIAGERVSAEDMWVCGFVTEVLSDGVGAEGFIKRVKGIAERIGGYNAESLRLAKGLVSRPTEIGELREAGAREAAVLKVRLNDPETIGKIGAFQEGSLCGWSCQCLQWYRAESSSLVACEANLSFLNSRNPQAMALPPLATSDSRDPSMATLQPRRDSRALSTLATALSRNSLGVKASGYLCDAVASVLLDGGDLHNTAELLDITKKPSLTNLPGELKNRIYRLVLLRSHDDDINVTAPNYRRPSLLEVSRAIRNETIPIYYYENSFAIHLPDYSPALLMRWVRSLRRMGLEIDSNKPWGKKVFFKITVVDGKTGGKNPRPNWNNFQRHLKYMHQGLVPCFAMTPLDCWKESGDPGPVSDDTPSTFSSRLRREHADIERMTMVAMGRVDIKASDEIRSVPSNMGSLPSTTGAASPSANNHDNSVETTIESGSTQDTPAATSQSPFFRLSAELRNKIYRLALLQDSKIDMCAPSPGLLDVSRKIRSEALAIYYYENWFLCLLPDSDPALLVRWIKAMKKMGLETDNEAPVNNRVKHRIAFVDGQDPTKGSLPNWTNLLKHMKYIYDGDIPSPSLGPAEAYEQVRGRSTLAKRSRTVTKAAMGDLVKKTRKALSWEQVKELLEGQRAILAVTDELWVE</sequence>
<dbReference type="GO" id="GO:0005777">
    <property type="term" value="C:peroxisome"/>
    <property type="evidence" value="ECO:0007669"/>
    <property type="project" value="UniProtKB-SubCell"/>
</dbReference>
<dbReference type="PANTHER" id="PTHR43684">
    <property type="match status" value="1"/>
</dbReference>
<dbReference type="InterPro" id="IPR051053">
    <property type="entry name" value="ECH/Chromodomain_protein"/>
</dbReference>
<dbReference type="SUPFAM" id="SSF52096">
    <property type="entry name" value="ClpP/crotonase"/>
    <property type="match status" value="1"/>
</dbReference>
<evidence type="ECO:0000256" key="1">
    <source>
        <dbReference type="ARBA" id="ARBA00004275"/>
    </source>
</evidence>
<proteinExistence type="predicted"/>
<organism evidence="6 7">
    <name type="scientific">Pseudocercospora musae</name>
    <dbReference type="NCBI Taxonomy" id="113226"/>
    <lineage>
        <taxon>Eukaryota</taxon>
        <taxon>Fungi</taxon>
        <taxon>Dikarya</taxon>
        <taxon>Ascomycota</taxon>
        <taxon>Pezizomycotina</taxon>
        <taxon>Dothideomycetes</taxon>
        <taxon>Dothideomycetidae</taxon>
        <taxon>Mycosphaerellales</taxon>
        <taxon>Mycosphaerellaceae</taxon>
        <taxon>Pseudocercospora</taxon>
    </lineage>
</organism>
<reference evidence="6 7" key="1">
    <citation type="submission" date="2015-07" db="EMBL/GenBank/DDBJ databases">
        <title>Comparative genomics of the Sigatoka disease complex on banana suggests a link between parallel evolutionary changes in Pseudocercospora fijiensis and Pseudocercospora eumusae and increased virulence on the banana host.</title>
        <authorList>
            <person name="Chang T.-C."/>
            <person name="Salvucci A."/>
            <person name="Crous P.W."/>
            <person name="Stergiopoulos I."/>
        </authorList>
    </citation>
    <scope>NUCLEOTIDE SEQUENCE [LARGE SCALE GENOMIC DNA]</scope>
    <source>
        <strain evidence="6 7">CBS 116634</strain>
    </source>
</reference>
<dbReference type="Gene3D" id="3.90.226.10">
    <property type="entry name" value="2-enoyl-CoA Hydratase, Chain A, domain 1"/>
    <property type="match status" value="1"/>
</dbReference>
<gene>
    <name evidence="6" type="ORF">AC579_3314</name>
</gene>
<evidence type="ECO:0000313" key="7">
    <source>
        <dbReference type="Proteomes" id="UP000073492"/>
    </source>
</evidence>
<dbReference type="Pfam" id="PF00378">
    <property type="entry name" value="ECH_1"/>
    <property type="match status" value="1"/>
</dbReference>
<evidence type="ECO:0000256" key="3">
    <source>
        <dbReference type="ARBA" id="ARBA00023140"/>
    </source>
</evidence>
<feature type="region of interest" description="Disordered" evidence="5">
    <location>
        <begin position="619"/>
        <end position="662"/>
    </location>
</feature>
<keyword evidence="2" id="KW-0843">Virulence</keyword>
<evidence type="ECO:0000256" key="5">
    <source>
        <dbReference type="SAM" id="MobiDB-lite"/>
    </source>
</evidence>
<evidence type="ECO:0000256" key="4">
    <source>
        <dbReference type="ARBA" id="ARBA00023235"/>
    </source>
</evidence>
<comment type="caution">
    <text evidence="6">The sequence shown here is derived from an EMBL/GenBank/DDBJ whole genome shotgun (WGS) entry which is preliminary data.</text>
</comment>
<evidence type="ECO:0000313" key="6">
    <source>
        <dbReference type="EMBL" id="KXT08207.1"/>
    </source>
</evidence>
<name>A0A139I0L0_9PEZI</name>
<dbReference type="InterPro" id="IPR001753">
    <property type="entry name" value="Enoyl-CoA_hydra/iso"/>
</dbReference>
<keyword evidence="4" id="KW-0413">Isomerase</keyword>
<dbReference type="Proteomes" id="UP000073492">
    <property type="component" value="Unassembled WGS sequence"/>
</dbReference>
<dbReference type="GO" id="GO:0004165">
    <property type="term" value="F:delta(3)-delta(2)-enoyl-CoA isomerase activity"/>
    <property type="evidence" value="ECO:0007669"/>
    <property type="project" value="UniProtKB-ARBA"/>
</dbReference>
<dbReference type="CDD" id="cd06558">
    <property type="entry name" value="crotonase-like"/>
    <property type="match status" value="1"/>
</dbReference>
<dbReference type="STRING" id="113226.A0A139I0L0"/>
<dbReference type="OrthoDB" id="2951834at2759"/>
<evidence type="ECO:0000256" key="2">
    <source>
        <dbReference type="ARBA" id="ARBA00023026"/>
    </source>
</evidence>
<dbReference type="AlphaFoldDB" id="A0A139I0L0"/>
<dbReference type="PANTHER" id="PTHR43684:SF1">
    <property type="entry name" value="ENOYL-COA DELTA ISOMERASE 2"/>
    <property type="match status" value="1"/>
</dbReference>
<keyword evidence="3" id="KW-0576">Peroxisome</keyword>
<keyword evidence="7" id="KW-1185">Reference proteome</keyword>
<dbReference type="InterPro" id="IPR029045">
    <property type="entry name" value="ClpP/crotonase-like_dom_sf"/>
</dbReference>
<comment type="subcellular location">
    <subcellularLocation>
        <location evidence="1">Peroxisome</location>
    </subcellularLocation>
</comment>
<dbReference type="EMBL" id="LFZO01000477">
    <property type="protein sequence ID" value="KXT08207.1"/>
    <property type="molecule type" value="Genomic_DNA"/>
</dbReference>
<protein>
    <submittedName>
        <fullName evidence="6">Uncharacterized protein</fullName>
    </submittedName>
</protein>
<accession>A0A139I0L0</accession>